<dbReference type="InterPro" id="IPR036890">
    <property type="entry name" value="HATPase_C_sf"/>
</dbReference>
<evidence type="ECO:0000313" key="1">
    <source>
        <dbReference type="EMBL" id="OGZ68661.1"/>
    </source>
</evidence>
<sequence>MKKSKKCATYVAEQIRPQCDHLTSIQRLTCDIGGPFGHLIEAIWNSYEHGEAKHIWIMVNGRGLSYEISIVDDGKGMNAYRRQRSLNLAMTAEVQVGRNYQDLGLKRLAADFKHVTVHTVNVDEKEADPDSYPMWTMDYDFDTLFSILAGKTEGTIEAKPSPPNFLQMDLPEGSTGTKIHLKQPREGRRHFTAEKIRKDLPDCLPPQVADRVYVNGLPLEKRQIVGEPFKMVIDAHPHLGRVGIDLYVPTTRTMRDQLKIGPFEGVCDWRKFYSQIPEEVVGEKLNILLDGVFGTIYVEAFKGFVTASRQDFEASLFSNSLLLKFVDFMEREVCDPLQQLLGMIQQTEVNKRDQRLLDQLRKYAGALGGKEDRGVAKPSILTLDTSFIEVLPSQSRPIEIKVDKYDPDLKLAWEISSCGGRTEVSAEGRSVRYWPGAKVGGYDLVCYYVDEPKTRARVEISIVSEKKLRIHPQRVTVYPGRTKRLMAVNWEDCSSGAENLRWRIDPKEDKEGRFISTIMDRKRESETACGPEAVYCAGSKLGTYRVELFDKNNRRVVAVCDITVAEPLEKKESGGRSHDVIVIDGSRYHIDFDRMATYPGLSRLFRGSHRDVVEIRINRLHPACKHAERCRGDDGLLELALNQLLMLHIEDRARLTGESLSSTEITRRFGDLYRTMVEEYERRDS</sequence>
<comment type="caution">
    <text evidence="1">The sequence shown here is derived from an EMBL/GenBank/DDBJ whole genome shotgun (WGS) entry which is preliminary data.</text>
</comment>
<proteinExistence type="predicted"/>
<dbReference type="AlphaFoldDB" id="A0A1G2I2H8"/>
<dbReference type="Gene3D" id="3.30.565.10">
    <property type="entry name" value="Histidine kinase-like ATPase, C-terminal domain"/>
    <property type="match status" value="1"/>
</dbReference>
<evidence type="ECO:0008006" key="3">
    <source>
        <dbReference type="Google" id="ProtNLM"/>
    </source>
</evidence>
<dbReference type="EMBL" id="MHOT01000019">
    <property type="protein sequence ID" value="OGZ68661.1"/>
    <property type="molecule type" value="Genomic_DNA"/>
</dbReference>
<name>A0A1G2I2H8_9BACT</name>
<dbReference type="SUPFAM" id="SSF55874">
    <property type="entry name" value="ATPase domain of HSP90 chaperone/DNA topoisomerase II/histidine kinase"/>
    <property type="match status" value="1"/>
</dbReference>
<reference evidence="1 2" key="1">
    <citation type="journal article" date="2016" name="Nat. Commun.">
        <title>Thousands of microbial genomes shed light on interconnected biogeochemical processes in an aquifer system.</title>
        <authorList>
            <person name="Anantharaman K."/>
            <person name="Brown C.T."/>
            <person name="Hug L.A."/>
            <person name="Sharon I."/>
            <person name="Castelle C.J."/>
            <person name="Probst A.J."/>
            <person name="Thomas B.C."/>
            <person name="Singh A."/>
            <person name="Wilkins M.J."/>
            <person name="Karaoz U."/>
            <person name="Brodie E.L."/>
            <person name="Williams K.H."/>
            <person name="Hubbard S.S."/>
            <person name="Banfield J.F."/>
        </authorList>
    </citation>
    <scope>NUCLEOTIDE SEQUENCE [LARGE SCALE GENOMIC DNA]</scope>
</reference>
<gene>
    <name evidence="1" type="ORF">A3D44_04065</name>
</gene>
<protein>
    <recommendedName>
        <fullName evidence="3">Histidine kinase/HSP90-like ATPase domain-containing protein</fullName>
    </recommendedName>
</protein>
<accession>A0A1G2I2H8</accession>
<organism evidence="1 2">
    <name type="scientific">Candidatus Staskawiczbacteria bacterium RIFCSPHIGHO2_02_FULL_42_22</name>
    <dbReference type="NCBI Taxonomy" id="1802207"/>
    <lineage>
        <taxon>Bacteria</taxon>
        <taxon>Candidatus Staskawicziibacteriota</taxon>
    </lineage>
</organism>
<dbReference type="STRING" id="1802207.A3D44_04065"/>
<dbReference type="Proteomes" id="UP000178820">
    <property type="component" value="Unassembled WGS sequence"/>
</dbReference>
<evidence type="ECO:0000313" key="2">
    <source>
        <dbReference type="Proteomes" id="UP000178820"/>
    </source>
</evidence>